<dbReference type="EMBL" id="JBHLUU010000097">
    <property type="protein sequence ID" value="MFC0476244.1"/>
    <property type="molecule type" value="Genomic_DNA"/>
</dbReference>
<accession>A0ABV6KSD3</accession>
<evidence type="ECO:0000313" key="5">
    <source>
        <dbReference type="Proteomes" id="UP001589738"/>
    </source>
</evidence>
<sequence>MKQRVLAVVAMTFLLINSPSVFAEGQGDSHTTHTTEISTDEESNNQSIVNEEGVDESQISGEDTKQEEGGIEAEESLSTEKSEHGAENESSHSSEESEHGEVGGHGTEEITESAPNYRVLTVFGLINLTFILIGVWNKLIKGRGNKNVYAK</sequence>
<keyword evidence="2" id="KW-0472">Membrane</keyword>
<feature type="compositionally biased region" description="Polar residues" evidence="1">
    <location>
        <begin position="28"/>
        <end position="37"/>
    </location>
</feature>
<keyword evidence="2" id="KW-0812">Transmembrane</keyword>
<keyword evidence="3" id="KW-0732">Signal</keyword>
<protein>
    <submittedName>
        <fullName evidence="4">Uncharacterized protein</fullName>
    </submittedName>
</protein>
<dbReference type="RefSeq" id="WP_377058372.1">
    <property type="nucleotide sequence ID" value="NZ_JBHLUU010000097.1"/>
</dbReference>
<dbReference type="Proteomes" id="UP001589738">
    <property type="component" value="Unassembled WGS sequence"/>
</dbReference>
<proteinExistence type="predicted"/>
<keyword evidence="5" id="KW-1185">Reference proteome</keyword>
<feature type="compositionally biased region" description="Basic and acidic residues" evidence="1">
    <location>
        <begin position="78"/>
        <end position="108"/>
    </location>
</feature>
<feature type="signal peptide" evidence="3">
    <location>
        <begin position="1"/>
        <end position="23"/>
    </location>
</feature>
<evidence type="ECO:0000256" key="1">
    <source>
        <dbReference type="SAM" id="MobiDB-lite"/>
    </source>
</evidence>
<evidence type="ECO:0000256" key="2">
    <source>
        <dbReference type="SAM" id="Phobius"/>
    </source>
</evidence>
<feature type="region of interest" description="Disordered" evidence="1">
    <location>
        <begin position="22"/>
        <end position="110"/>
    </location>
</feature>
<feature type="transmembrane region" description="Helical" evidence="2">
    <location>
        <begin position="117"/>
        <end position="136"/>
    </location>
</feature>
<organism evidence="4 5">
    <name type="scientific">Robertmurraya beringensis</name>
    <dbReference type="NCBI Taxonomy" id="641660"/>
    <lineage>
        <taxon>Bacteria</taxon>
        <taxon>Bacillati</taxon>
        <taxon>Bacillota</taxon>
        <taxon>Bacilli</taxon>
        <taxon>Bacillales</taxon>
        <taxon>Bacillaceae</taxon>
        <taxon>Robertmurraya</taxon>
    </lineage>
</organism>
<keyword evidence="2" id="KW-1133">Transmembrane helix</keyword>
<reference evidence="4 5" key="1">
    <citation type="submission" date="2024-09" db="EMBL/GenBank/DDBJ databases">
        <authorList>
            <person name="Sun Q."/>
            <person name="Mori K."/>
        </authorList>
    </citation>
    <scope>NUCLEOTIDE SEQUENCE [LARGE SCALE GENOMIC DNA]</scope>
    <source>
        <strain evidence="4 5">CGMCC 1.9126</strain>
    </source>
</reference>
<name>A0ABV6KSD3_9BACI</name>
<evidence type="ECO:0000313" key="4">
    <source>
        <dbReference type="EMBL" id="MFC0476244.1"/>
    </source>
</evidence>
<comment type="caution">
    <text evidence="4">The sequence shown here is derived from an EMBL/GenBank/DDBJ whole genome shotgun (WGS) entry which is preliminary data.</text>
</comment>
<gene>
    <name evidence="4" type="ORF">ACFFHF_13475</name>
</gene>
<evidence type="ECO:0000256" key="3">
    <source>
        <dbReference type="SAM" id="SignalP"/>
    </source>
</evidence>
<feature type="chain" id="PRO_5046358666" evidence="3">
    <location>
        <begin position="24"/>
        <end position="151"/>
    </location>
</feature>